<keyword evidence="11" id="KW-0479">Metal-binding</keyword>
<dbReference type="Pfam" id="PF04095">
    <property type="entry name" value="NAPRTase"/>
    <property type="match status" value="1"/>
</dbReference>
<evidence type="ECO:0000256" key="14">
    <source>
        <dbReference type="ARBA" id="ARBA00023426"/>
    </source>
</evidence>
<evidence type="ECO:0000256" key="1">
    <source>
        <dbReference type="ARBA" id="ARBA00001936"/>
    </source>
</evidence>
<keyword evidence="7" id="KW-0597">Phosphoprotein</keyword>
<reference evidence="20" key="1">
    <citation type="submission" date="2021-01" db="UniProtKB">
        <authorList>
            <consortium name="EnsemblMetazoa"/>
        </authorList>
    </citation>
    <scope>IDENTIFICATION</scope>
</reference>
<comment type="similarity">
    <text evidence="4 16">Belongs to the NAPRTase family.</text>
</comment>
<evidence type="ECO:0000259" key="18">
    <source>
        <dbReference type="Pfam" id="PF17767"/>
    </source>
</evidence>
<evidence type="ECO:0000256" key="8">
    <source>
        <dbReference type="ARBA" id="ARBA00022598"/>
    </source>
</evidence>
<evidence type="ECO:0000256" key="4">
    <source>
        <dbReference type="ARBA" id="ARBA00010897"/>
    </source>
</evidence>
<sequence length="561" mass="63172">MTILASRLCARCSNAYSLCDYDYTMSGLDGVAQPLLTDMYQLSMAYAYWCSGKHSKPAVFELFFRSNPFQGEFTVFAGLADCVEFLKKFRYSVSDLDYLRKEMPTVKNEFFDYLAQLTAKDVKLYSVQEGSVVFPRIPLLRIEGPLALVQLLETTLLNLVNYASLVATNAARFRLAAGSKTRLLEFGLRRAQGPNGGLSASKYAYVGGFDGTSNVMAGKLFKIPVRGTHAHAFVMSFNLEDEIENPTLPHAITGEQKNLLELSLNWRKELCESQIFQLSQSNDAELYAFISYALAFPKSFLGLVDTYDVVRSGLINFCSVALALDEMGYRAVGIRLDSGDLAYLSREAHMIFQKISERYDRPYFVDLTIVASNDINEETIISLNEQGHNINCFGIGTHLVTCQKQPALGCVYKLVEIDAQPCIKLSNDLQKVTIPGRKKAFRLYGRDGHPLLDLLQLIDEDAPMPGEKVLCRHPFISTKRAFVCPHKVESLYQLYWSDGAEQSPLPELEIVRQRVMSQMHSLRADIKRTLNPTPYKVSVTEKLYTFMHELWLKNAPIGELS</sequence>
<evidence type="ECO:0000256" key="16">
    <source>
        <dbReference type="RuleBase" id="RU365100"/>
    </source>
</evidence>
<dbReference type="PANTHER" id="PTHR11098:SF1">
    <property type="entry name" value="NICOTINATE PHOSPHORIBOSYLTRANSFERASE"/>
    <property type="match status" value="1"/>
</dbReference>
<dbReference type="Pfam" id="PF17767">
    <property type="entry name" value="NAPRTase_N"/>
    <property type="match status" value="1"/>
</dbReference>
<dbReference type="EnsemblMetazoa" id="XM_022796001">
    <property type="protein sequence ID" value="XP_022651736"/>
    <property type="gene ID" value="LOC111246431"/>
</dbReference>
<dbReference type="GO" id="GO:0034355">
    <property type="term" value="P:NAD+ biosynthetic process via the salvage pathway"/>
    <property type="evidence" value="ECO:0007669"/>
    <property type="project" value="TreeGrafter"/>
</dbReference>
<dbReference type="FunFam" id="3.20.20.70:FF:000155">
    <property type="entry name" value="Nicotinate phosphoribosyltransferase"/>
    <property type="match status" value="1"/>
</dbReference>
<dbReference type="InterPro" id="IPR036068">
    <property type="entry name" value="Nicotinate_pribotase-like_C"/>
</dbReference>
<dbReference type="InterPro" id="IPR041619">
    <property type="entry name" value="NAPRTase_C"/>
</dbReference>
<proteinExistence type="inferred from homology"/>
<dbReference type="InterPro" id="IPR013785">
    <property type="entry name" value="Aldolase_TIM"/>
</dbReference>
<comment type="cofactor">
    <cofactor evidence="1">
        <name>Mn(2+)</name>
        <dbReference type="ChEBI" id="CHEBI:29035"/>
    </cofactor>
</comment>
<feature type="domain" description="Nicotinate phosphoribosyltransferase C-terminal" evidence="19">
    <location>
        <begin position="437"/>
        <end position="546"/>
    </location>
</feature>
<accession>A0A7M7JGJ0</accession>
<dbReference type="FunFam" id="3.20.140.10:FF:000002">
    <property type="entry name" value="Nicotinate phosphoribosyltransferase"/>
    <property type="match status" value="1"/>
</dbReference>
<dbReference type="EC" id="6.3.4.21" evidence="5 16"/>
<dbReference type="FunFam" id="3.20.140.10:FF:000006">
    <property type="entry name" value="Nicotinate phosphoribosyltransferase"/>
    <property type="match status" value="1"/>
</dbReference>
<dbReference type="InterPro" id="IPR040727">
    <property type="entry name" value="NAPRTase_N"/>
</dbReference>
<name>A0A7M7JGJ0_VARDE</name>
<evidence type="ECO:0000256" key="15">
    <source>
        <dbReference type="ARBA" id="ARBA00048668"/>
    </source>
</evidence>
<dbReference type="GeneID" id="111246431"/>
<dbReference type="Pfam" id="PF17956">
    <property type="entry name" value="NAPRTase_C"/>
    <property type="match status" value="1"/>
</dbReference>
<keyword evidence="8 16" id="KW-0436">Ligase</keyword>
<evidence type="ECO:0000256" key="9">
    <source>
        <dbReference type="ARBA" id="ARBA00022642"/>
    </source>
</evidence>
<evidence type="ECO:0000256" key="13">
    <source>
        <dbReference type="ARBA" id="ARBA00023211"/>
    </source>
</evidence>
<dbReference type="GO" id="GO:0005829">
    <property type="term" value="C:cytosol"/>
    <property type="evidence" value="ECO:0007669"/>
    <property type="project" value="TreeGrafter"/>
</dbReference>
<dbReference type="RefSeq" id="XP_022651736.1">
    <property type="nucleotide sequence ID" value="XM_022796001.1"/>
</dbReference>
<evidence type="ECO:0000256" key="3">
    <source>
        <dbReference type="ARBA" id="ARBA00004952"/>
    </source>
</evidence>
<evidence type="ECO:0000256" key="7">
    <source>
        <dbReference type="ARBA" id="ARBA00022553"/>
    </source>
</evidence>
<evidence type="ECO:0000256" key="12">
    <source>
        <dbReference type="ARBA" id="ARBA00022842"/>
    </source>
</evidence>
<keyword evidence="10 16" id="KW-0808">Transferase</keyword>
<comment type="pathway">
    <text evidence="3 16">Cofactor biosynthesis; NAD(+) biosynthesis; nicotinate D-ribonucleotide from nicotinate: step 1/1.</text>
</comment>
<evidence type="ECO:0000256" key="6">
    <source>
        <dbReference type="ARBA" id="ARBA00021569"/>
    </source>
</evidence>
<evidence type="ECO:0000256" key="2">
    <source>
        <dbReference type="ARBA" id="ARBA00001946"/>
    </source>
</evidence>
<keyword evidence="21" id="KW-1185">Reference proteome</keyword>
<dbReference type="InterPro" id="IPR006405">
    <property type="entry name" value="Nic_PRibTrfase_pncB"/>
</dbReference>
<organism evidence="20 21">
    <name type="scientific">Varroa destructor</name>
    <name type="common">Honeybee mite</name>
    <dbReference type="NCBI Taxonomy" id="109461"/>
    <lineage>
        <taxon>Eukaryota</taxon>
        <taxon>Metazoa</taxon>
        <taxon>Ecdysozoa</taxon>
        <taxon>Arthropoda</taxon>
        <taxon>Chelicerata</taxon>
        <taxon>Arachnida</taxon>
        <taxon>Acari</taxon>
        <taxon>Parasitiformes</taxon>
        <taxon>Mesostigmata</taxon>
        <taxon>Gamasina</taxon>
        <taxon>Dermanyssoidea</taxon>
        <taxon>Varroidae</taxon>
        <taxon>Varroa</taxon>
    </lineage>
</organism>
<dbReference type="UniPathway" id="UPA00253">
    <property type="reaction ID" value="UER00457"/>
</dbReference>
<evidence type="ECO:0000313" key="21">
    <source>
        <dbReference type="Proteomes" id="UP000594260"/>
    </source>
</evidence>
<dbReference type="PIRSF" id="PIRSF000484">
    <property type="entry name" value="NAPRT"/>
    <property type="match status" value="1"/>
</dbReference>
<dbReference type="CTD" id="93100"/>
<dbReference type="Gene3D" id="3.20.140.10">
    <property type="entry name" value="nicotinate phosphoribosyltransferase"/>
    <property type="match status" value="2"/>
</dbReference>
<evidence type="ECO:0000256" key="5">
    <source>
        <dbReference type="ARBA" id="ARBA00013236"/>
    </source>
</evidence>
<dbReference type="OrthoDB" id="193380at2759"/>
<dbReference type="GO" id="GO:0004516">
    <property type="term" value="F:nicotinate phosphoribosyltransferase activity"/>
    <property type="evidence" value="ECO:0007669"/>
    <property type="project" value="UniProtKB-UniRule"/>
</dbReference>
<dbReference type="InterPro" id="IPR041525">
    <property type="entry name" value="N/Namide_PRibTrfase"/>
</dbReference>
<evidence type="ECO:0000259" key="19">
    <source>
        <dbReference type="Pfam" id="PF17956"/>
    </source>
</evidence>
<dbReference type="KEGG" id="vde:111246431"/>
<evidence type="ECO:0000259" key="17">
    <source>
        <dbReference type="Pfam" id="PF04095"/>
    </source>
</evidence>
<keyword evidence="13" id="KW-0464">Manganese</keyword>
<comment type="function">
    <text evidence="14">Catalyzes the first step in the biosynthesis of NAD from nicotinic acid, the ATP-dependent synthesis of beta-nicotinate D-ribonucleotide from nicotinate and 5-phospho-D-ribose 1-phosphate. Helps prevent cellular oxidative stress via its role in NAD biosynthesis.</text>
</comment>
<evidence type="ECO:0000256" key="11">
    <source>
        <dbReference type="ARBA" id="ARBA00022723"/>
    </source>
</evidence>
<keyword evidence="12" id="KW-0460">Magnesium</keyword>
<dbReference type="SUPFAM" id="SSF51690">
    <property type="entry name" value="Nicotinate/Quinolinate PRTase C-terminal domain-like"/>
    <property type="match status" value="1"/>
</dbReference>
<comment type="PTM">
    <text evidence="16">Transiently phosphorylated on a His residue during the reaction cycle. Phosphorylation strongly increases the affinity for substrates and increases the rate of nicotinate D-ribonucleotide production. Dephosphorylation regenerates the low-affinity form of the enzyme, leading to product release.</text>
</comment>
<dbReference type="CDD" id="cd01570">
    <property type="entry name" value="NAPRTase_A"/>
    <property type="match status" value="1"/>
</dbReference>
<comment type="catalytic activity">
    <reaction evidence="15 16">
        <text>5-phospho-alpha-D-ribose 1-diphosphate + nicotinate + ATP + H2O = nicotinate beta-D-ribonucleotide + ADP + phosphate + diphosphate</text>
        <dbReference type="Rhea" id="RHEA:36163"/>
        <dbReference type="ChEBI" id="CHEBI:15377"/>
        <dbReference type="ChEBI" id="CHEBI:30616"/>
        <dbReference type="ChEBI" id="CHEBI:32544"/>
        <dbReference type="ChEBI" id="CHEBI:33019"/>
        <dbReference type="ChEBI" id="CHEBI:43474"/>
        <dbReference type="ChEBI" id="CHEBI:57502"/>
        <dbReference type="ChEBI" id="CHEBI:58017"/>
        <dbReference type="ChEBI" id="CHEBI:456216"/>
        <dbReference type="EC" id="6.3.4.21"/>
    </reaction>
</comment>
<dbReference type="InterPro" id="IPR007229">
    <property type="entry name" value="Nic_PRibTrfase-Fam"/>
</dbReference>
<dbReference type="SUPFAM" id="SSF54675">
    <property type="entry name" value="Nicotinate/Quinolinate PRTase N-terminal domain-like"/>
    <property type="match status" value="1"/>
</dbReference>
<dbReference type="GO" id="GO:0016740">
    <property type="term" value="F:transferase activity"/>
    <property type="evidence" value="ECO:0007669"/>
    <property type="project" value="UniProtKB-KW"/>
</dbReference>
<dbReference type="AlphaFoldDB" id="A0A7M7JGJ0"/>
<dbReference type="GO" id="GO:0046872">
    <property type="term" value="F:metal ion binding"/>
    <property type="evidence" value="ECO:0007669"/>
    <property type="project" value="UniProtKB-KW"/>
</dbReference>
<dbReference type="Proteomes" id="UP000594260">
    <property type="component" value="Unplaced"/>
</dbReference>
<feature type="domain" description="Nicotinate/nicotinamide phosphoribosyltransferase" evidence="17">
    <location>
        <begin position="332"/>
        <end position="433"/>
    </location>
</feature>
<protein>
    <recommendedName>
        <fullName evidence="6 16">Nicotinate phosphoribosyltransferase</fullName>
        <ecNumber evidence="5 16">6.3.4.21</ecNumber>
    </recommendedName>
</protein>
<dbReference type="NCBIfam" id="TIGR01513">
    <property type="entry name" value="NAPRTase_put"/>
    <property type="match status" value="1"/>
</dbReference>
<dbReference type="PANTHER" id="PTHR11098">
    <property type="entry name" value="NICOTINATE PHOSPHORIBOSYLTRANSFERASE"/>
    <property type="match status" value="1"/>
</dbReference>
<evidence type="ECO:0000256" key="10">
    <source>
        <dbReference type="ARBA" id="ARBA00022679"/>
    </source>
</evidence>
<comment type="cofactor">
    <cofactor evidence="2">
        <name>Mg(2+)</name>
        <dbReference type="ChEBI" id="CHEBI:18420"/>
    </cofactor>
</comment>
<dbReference type="FunCoup" id="A0A7M7JGJ0">
    <property type="interactions" value="371"/>
</dbReference>
<evidence type="ECO:0000313" key="20">
    <source>
        <dbReference type="EnsemblMetazoa" id="XP_022651736"/>
    </source>
</evidence>
<dbReference type="InParanoid" id="A0A7M7JGJ0"/>
<dbReference type="Gene3D" id="3.20.20.70">
    <property type="entry name" value="Aldolase class I"/>
    <property type="match status" value="2"/>
</dbReference>
<feature type="domain" description="Nicotinate phosphoribosyltransferase N-terminal" evidence="18">
    <location>
        <begin position="35"/>
        <end position="161"/>
    </location>
</feature>
<dbReference type="OMA" id="VYFPGSP"/>
<keyword evidence="9 16" id="KW-0662">Pyridine nucleotide biosynthesis</keyword>